<dbReference type="EMBL" id="LANR01000001">
    <property type="protein sequence ID" value="KJV61909.1"/>
    <property type="molecule type" value="Genomic_DNA"/>
</dbReference>
<protein>
    <submittedName>
        <fullName evidence="1">Uncharacterized protein</fullName>
    </submittedName>
</protein>
<evidence type="ECO:0000313" key="1">
    <source>
        <dbReference type="EMBL" id="KJV61909.1"/>
    </source>
</evidence>
<proteinExistence type="predicted"/>
<dbReference type="Proteomes" id="UP000033556">
    <property type="component" value="Unassembled WGS sequence"/>
</dbReference>
<keyword evidence="2" id="KW-1185">Reference proteome</keyword>
<comment type="caution">
    <text evidence="1">The sequence shown here is derived from an EMBL/GenBank/DDBJ whole genome shotgun (WGS) entry which is preliminary data.</text>
</comment>
<gene>
    <name evidence="1" type="ORF">APHACPA_0925</name>
</gene>
<reference evidence="1 2" key="1">
    <citation type="submission" date="2015-01" db="EMBL/GenBank/DDBJ databases">
        <title>Genome Sequencing of Rickettsiales.</title>
        <authorList>
            <person name="Daugherty S.C."/>
            <person name="Su Q."/>
            <person name="Abolude K."/>
            <person name="Beier-Sexton M."/>
            <person name="Carlyon J.A."/>
            <person name="Carter R."/>
            <person name="Day N.P."/>
            <person name="Dumler S.J."/>
            <person name="Dyachenko V."/>
            <person name="Godinez A."/>
            <person name="Kurtti T.J."/>
            <person name="Lichay M."/>
            <person name="Mullins K.E."/>
            <person name="Ott S."/>
            <person name="Pappas-Brown V."/>
            <person name="Paris D.H."/>
            <person name="Patel P."/>
            <person name="Richards A.L."/>
            <person name="Sadzewicz L."/>
            <person name="Sears K."/>
            <person name="Seidman D."/>
            <person name="Sengamalay N."/>
            <person name="Stenos J."/>
            <person name="Tallon L.J."/>
            <person name="Vincent G."/>
            <person name="Fraser C.M."/>
            <person name="Munderloh U."/>
            <person name="Dunning-Hotopp J.C."/>
        </authorList>
    </citation>
    <scope>NUCLEOTIDE SEQUENCE [LARGE SCALE GENOMIC DNA]</scope>
    <source>
        <strain evidence="1 2">Ac/Pa</strain>
    </source>
</reference>
<accession>A0A0F3N4R5</accession>
<evidence type="ECO:0000313" key="2">
    <source>
        <dbReference type="Proteomes" id="UP000033556"/>
    </source>
</evidence>
<sequence length="37" mass="4266">MIKNYTEPQTSKKTFSYFDSATIHFQNATKAATDFTM</sequence>
<name>A0A0F3N4R5_RICAM</name>
<organism evidence="1 2">
    <name type="scientific">Rickettsia amblyommatis str. Ac/Pa</name>
    <dbReference type="NCBI Taxonomy" id="1359164"/>
    <lineage>
        <taxon>Bacteria</taxon>
        <taxon>Pseudomonadati</taxon>
        <taxon>Pseudomonadota</taxon>
        <taxon>Alphaproteobacteria</taxon>
        <taxon>Rickettsiales</taxon>
        <taxon>Rickettsiaceae</taxon>
        <taxon>Rickettsieae</taxon>
        <taxon>Rickettsia</taxon>
        <taxon>spotted fever group</taxon>
    </lineage>
</organism>
<dbReference type="AlphaFoldDB" id="A0A0F3N4R5"/>